<evidence type="ECO:0000259" key="1">
    <source>
        <dbReference type="PROSITE" id="PS51029"/>
    </source>
</evidence>
<proteinExistence type="predicted"/>
<dbReference type="GO" id="GO:0005667">
    <property type="term" value="C:transcription regulator complex"/>
    <property type="evidence" value="ECO:0007669"/>
    <property type="project" value="TreeGrafter"/>
</dbReference>
<dbReference type="AlphaFoldDB" id="A0A821WIS2"/>
<dbReference type="InterPro" id="IPR039353">
    <property type="entry name" value="TF_Adf1"/>
</dbReference>
<sequence length="167" mass="19663">MPLQDELILSNEQVLRMVNEFKARPMLWDPEHDLYRIHTAKYEAWSEIAAIFNCDIGDLRRKFNSIFASHRREKGKVRHGNKSKWFLYDVLSFLPNHVQNMSSPKRKASAKPVEFHVMYSLKQSFIDIPTPFGFQFPRTQTDFDILKERSDEMCLTKLEINILNGNA</sequence>
<dbReference type="EMBL" id="CAJOBZ010000062">
    <property type="protein sequence ID" value="CAF4927945.1"/>
    <property type="molecule type" value="Genomic_DNA"/>
</dbReference>
<protein>
    <recommendedName>
        <fullName evidence="1">MADF domain-containing protein</fullName>
    </recommendedName>
</protein>
<reference evidence="2" key="1">
    <citation type="submission" date="2021-02" db="EMBL/GenBank/DDBJ databases">
        <authorList>
            <person name="Steward A R."/>
        </authorList>
    </citation>
    <scope>NUCLEOTIDE SEQUENCE</scope>
</reference>
<evidence type="ECO:0000313" key="3">
    <source>
        <dbReference type="Proteomes" id="UP000663880"/>
    </source>
</evidence>
<comment type="caution">
    <text evidence="2">The sequence shown here is derived from an EMBL/GenBank/DDBJ whole genome shotgun (WGS) entry which is preliminary data.</text>
</comment>
<organism evidence="2 3">
    <name type="scientific">Pieris macdunnoughi</name>
    <dbReference type="NCBI Taxonomy" id="345717"/>
    <lineage>
        <taxon>Eukaryota</taxon>
        <taxon>Metazoa</taxon>
        <taxon>Ecdysozoa</taxon>
        <taxon>Arthropoda</taxon>
        <taxon>Hexapoda</taxon>
        <taxon>Insecta</taxon>
        <taxon>Pterygota</taxon>
        <taxon>Neoptera</taxon>
        <taxon>Endopterygota</taxon>
        <taxon>Lepidoptera</taxon>
        <taxon>Glossata</taxon>
        <taxon>Ditrysia</taxon>
        <taxon>Papilionoidea</taxon>
        <taxon>Pieridae</taxon>
        <taxon>Pierinae</taxon>
        <taxon>Pieris</taxon>
    </lineage>
</organism>
<dbReference type="PANTHER" id="PTHR12243:SF67">
    <property type="entry name" value="COREPRESSOR OF PANGOLIN, ISOFORM A-RELATED"/>
    <property type="match status" value="1"/>
</dbReference>
<feature type="domain" description="MADF" evidence="1">
    <location>
        <begin position="16"/>
        <end position="99"/>
    </location>
</feature>
<accession>A0A821WIS2</accession>
<dbReference type="OrthoDB" id="7408914at2759"/>
<dbReference type="SMART" id="SM00595">
    <property type="entry name" value="MADF"/>
    <property type="match status" value="1"/>
</dbReference>
<dbReference type="GO" id="GO:0005634">
    <property type="term" value="C:nucleus"/>
    <property type="evidence" value="ECO:0007669"/>
    <property type="project" value="TreeGrafter"/>
</dbReference>
<dbReference type="Pfam" id="PF10545">
    <property type="entry name" value="MADF_DNA_bdg"/>
    <property type="match status" value="1"/>
</dbReference>
<evidence type="ECO:0000313" key="2">
    <source>
        <dbReference type="EMBL" id="CAF4927945.1"/>
    </source>
</evidence>
<keyword evidence="3" id="KW-1185">Reference proteome</keyword>
<dbReference type="PANTHER" id="PTHR12243">
    <property type="entry name" value="MADF DOMAIN TRANSCRIPTION FACTOR"/>
    <property type="match status" value="1"/>
</dbReference>
<dbReference type="PROSITE" id="PS51029">
    <property type="entry name" value="MADF"/>
    <property type="match status" value="1"/>
</dbReference>
<dbReference type="GO" id="GO:0006357">
    <property type="term" value="P:regulation of transcription by RNA polymerase II"/>
    <property type="evidence" value="ECO:0007669"/>
    <property type="project" value="TreeGrafter"/>
</dbReference>
<dbReference type="InterPro" id="IPR006578">
    <property type="entry name" value="MADF-dom"/>
</dbReference>
<gene>
    <name evidence="2" type="ORF">PMACD_LOCUS13592</name>
</gene>
<name>A0A821WIS2_9NEOP</name>
<dbReference type="Proteomes" id="UP000663880">
    <property type="component" value="Unassembled WGS sequence"/>
</dbReference>